<accession>A0A0J6YHU6</accession>
<gene>
    <name evidence="2" type="ORF">CIRG_07937</name>
</gene>
<feature type="region of interest" description="Disordered" evidence="1">
    <location>
        <begin position="200"/>
        <end position="252"/>
    </location>
</feature>
<feature type="compositionally biased region" description="Low complexity" evidence="1">
    <location>
        <begin position="415"/>
        <end position="426"/>
    </location>
</feature>
<evidence type="ECO:0000256" key="1">
    <source>
        <dbReference type="SAM" id="MobiDB-lite"/>
    </source>
</evidence>
<protein>
    <submittedName>
        <fullName evidence="2">Uncharacterized protein</fullName>
    </submittedName>
</protein>
<feature type="compositionally biased region" description="Low complexity" evidence="1">
    <location>
        <begin position="466"/>
        <end position="484"/>
    </location>
</feature>
<dbReference type="AlphaFoldDB" id="A0A0J6YHU6"/>
<feature type="region of interest" description="Disordered" evidence="1">
    <location>
        <begin position="466"/>
        <end position="494"/>
    </location>
</feature>
<reference evidence="3" key="1">
    <citation type="journal article" date="2010" name="Genome Res.">
        <title>Population genomic sequencing of Coccidioides fungi reveals recent hybridization and transposon control.</title>
        <authorList>
            <person name="Neafsey D.E."/>
            <person name="Barker B.M."/>
            <person name="Sharpton T.J."/>
            <person name="Stajich J.E."/>
            <person name="Park D.J."/>
            <person name="Whiston E."/>
            <person name="Hung C.-Y."/>
            <person name="McMahan C."/>
            <person name="White J."/>
            <person name="Sykes S."/>
            <person name="Heiman D."/>
            <person name="Young S."/>
            <person name="Zeng Q."/>
            <person name="Abouelleil A."/>
            <person name="Aftuck L."/>
            <person name="Bessette D."/>
            <person name="Brown A."/>
            <person name="FitzGerald M."/>
            <person name="Lui A."/>
            <person name="Macdonald J.P."/>
            <person name="Priest M."/>
            <person name="Orbach M.J."/>
            <person name="Galgiani J.N."/>
            <person name="Kirkland T.N."/>
            <person name="Cole G.T."/>
            <person name="Birren B.W."/>
            <person name="Henn M.R."/>
            <person name="Taylor J.W."/>
            <person name="Rounsley S.D."/>
        </authorList>
    </citation>
    <scope>NUCLEOTIDE SEQUENCE [LARGE SCALE GENOMIC DNA]</scope>
    <source>
        <strain evidence="3">RMSCC 2394</strain>
    </source>
</reference>
<proteinExistence type="predicted"/>
<name>A0A0J6YHU6_COCIT</name>
<sequence>MGARKAPLDAKSLKTERTHAENQERAFIAASRRGDRTLDARFESAQRASKIHKVRTGRGLKITMDAVKNEEMYEEEDDDNHRRKLKQLESQSAQLNRELNLDHIFLRSARNGMPGYTYHAAMHLYPYQAYGNTIPSAPQGYQMQPYPSPVQGPRTAPAFYNRPDSWTRPLVHSRSMSIATPEGSQISHGANMGGMNQPMGTPWVAQRSLSTPSARSQPPTAQAIQSRGPTPISASGGQTPLYVGMPNSRQSVLKPRPQRVVRLGELGEPHNNANFERGAQFESTAQPQIRRYTAPQALPMDQMAPGSESPSIPASVSMARAMFDAAPNSNFGDQSACWSPYLPLFNGARPENRHAVVQPSATVAPYSNQITGVAPMALANQQSGEASRSSTSVPTEMTVQESRFVSQAPTIHDISASASSVPHSVSPVPPGPMTAAAMVRSSIDSQPAESNGATTDSNARAILSEPRPASEGASSSSLSSGFLPAEPPSGQLSPEHELILPDALAPELLFDDSASQNSNFAESAFDDDDTAISSPHVEVCRRDSFESITGTEITRDQWQECFNNGFWKNSTFDNSAFMPVGLHED</sequence>
<evidence type="ECO:0000313" key="2">
    <source>
        <dbReference type="EMBL" id="KMP08256.1"/>
    </source>
</evidence>
<dbReference type="STRING" id="404692.A0A0J6YHU6"/>
<dbReference type="Proteomes" id="UP000054565">
    <property type="component" value="Unassembled WGS sequence"/>
</dbReference>
<feature type="region of interest" description="Disordered" evidence="1">
    <location>
        <begin position="415"/>
        <end position="435"/>
    </location>
</feature>
<dbReference type="OrthoDB" id="5397087at2759"/>
<organism evidence="2 3">
    <name type="scientific">Coccidioides immitis RMSCC 2394</name>
    <dbReference type="NCBI Taxonomy" id="404692"/>
    <lineage>
        <taxon>Eukaryota</taxon>
        <taxon>Fungi</taxon>
        <taxon>Dikarya</taxon>
        <taxon>Ascomycota</taxon>
        <taxon>Pezizomycotina</taxon>
        <taxon>Eurotiomycetes</taxon>
        <taxon>Eurotiomycetidae</taxon>
        <taxon>Onygenales</taxon>
        <taxon>Onygenaceae</taxon>
        <taxon>Coccidioides</taxon>
    </lineage>
</organism>
<dbReference type="EMBL" id="DS028097">
    <property type="protein sequence ID" value="KMP08256.1"/>
    <property type="molecule type" value="Genomic_DNA"/>
</dbReference>
<feature type="region of interest" description="Disordered" evidence="1">
    <location>
        <begin position="1"/>
        <end position="22"/>
    </location>
</feature>
<feature type="compositionally biased region" description="Polar residues" evidence="1">
    <location>
        <begin position="207"/>
        <end position="238"/>
    </location>
</feature>
<evidence type="ECO:0000313" key="3">
    <source>
        <dbReference type="Proteomes" id="UP000054565"/>
    </source>
</evidence>